<proteinExistence type="predicted"/>
<evidence type="ECO:0000313" key="2">
    <source>
        <dbReference type="Proteomes" id="UP000018426"/>
    </source>
</evidence>
<sequence length="1327" mass="148658">MPQLIYFVVMLVLSYALQPKPPRPKPAAFEDFDFPTAEDGTPQIVVFGDVWLTDWTVIGIGNYRNQAIRKSTGGLFSKSVTSGYKYLMSLHMGLCRGIDDLVEIKISDKTAWTGTVGSDNKTTFSINQPNLFGGDDSEGGIVGNLTILRGAPDQSTLSEIEMMYGTVVQEGHYTEGSYYEPRVWIPAVIEPATVPAYRGVVTFFYDGLVCSNSPYPKPWSFRVQRTISNWDESVWYSEKATIWLSENKIKAMNPAHIIYEAQTNRIWGRGFSASQLDLASFQAAADQLYSENFGMCLAWRRQDSLQEFIQQIVDTIGAAMYLDRLTGLWKLVLIRQNYDVATLPTYSSSNGLLNIMDDNNAANDVASNQTSVTFRDPITNQDQQIRAENIASIQKYGVIAESKTYAGIPTADLAGRVAARDMKIAQSSLKKFKLEFDRRAYQMQPMSVFKISVPEQGIDSIVLRAVRVEHSDITNGKITVTAMQDVFGLAETNFINTQPSLHQPPNTTAQAIVNKKLFEVPFVHLLANYSISQLLNEKNNSGFIAIAAEQPTSLHFDFDVFTKLSNEPLYKYEGAFSFVFTSLISSQMSQTSAVTTIELLDVIDLDFISMGACAMVNDEIILVKSINIEQNSITVGRGCLDTVPAFHAANSRIYFYDNTNIVCEREFKANETANFKLLGKTSSARYDINLADVNSITINRRLAKPYPPSNIRLNDIAYPNQLSQPLLKIEWSERNRITQSTDVLDQLATTVLPEEYTTYTLRVYKKVSPTGNYILASELTDLKTTVAYADDDSAVTPGENDFFRYQEEIGRLNAISTPYSASMTKQRLVLSRAQIGQIYGLKLNPNRHGSSGFDLKVAEEEFLATDTSETFLNRLKDKILSTMSTTDKKSIKHGLYHSQTLGWRCEGVSGRVLEITPENPADMTTIVHFVLYDVDGLVIYHHQFTSAFLGRFYFDAGLERCVFGFNYSGDLDLNNSVPTNITTLRTFSFDDVQPSGIAFTRAPASVSTPLDQSNFVYKDGLLWMITPATSSTHAPFTFIKFDIETLEVLTEKTYLNSIVNSTTPASDQLPEPNETGHLVLTDDYLFLVEDSYKDNRYPDKIRFLPQTVSKFDRNTGDFIESKFIPEGLQNGSAAFYLLGRYFTEKSSIRTRVDQWVNSSVPNIGNKFVQLIYDYDSALLISQKNLDHKQQSFRWSVRQNTGNFQFYNNAFADLAAPMLYQTDVIYDIRTWNLIEYNNAILVKSADVSLAPEQDKVGFPPAAYLDIEFDVPGAFYFETTSTAEAGTGPNGAVLFADVSDAVAVKVELWSVRLGLESHQKHMVEVPIVP</sequence>
<organism evidence="1 2">
    <name type="scientific">Acinetobacter parvus NIPH 1103</name>
    <dbReference type="NCBI Taxonomy" id="1217671"/>
    <lineage>
        <taxon>Bacteria</taxon>
        <taxon>Pseudomonadati</taxon>
        <taxon>Pseudomonadota</taxon>
        <taxon>Gammaproteobacteria</taxon>
        <taxon>Moraxellales</taxon>
        <taxon>Moraxellaceae</taxon>
        <taxon>Acinetobacter</taxon>
    </lineage>
</organism>
<dbReference type="EMBL" id="APOL01000042">
    <property type="protein sequence ID" value="ENU32456.1"/>
    <property type="molecule type" value="Genomic_DNA"/>
</dbReference>
<dbReference type="Proteomes" id="UP000018426">
    <property type="component" value="Unassembled WGS sequence"/>
</dbReference>
<comment type="caution">
    <text evidence="1">The sequence shown here is derived from an EMBL/GenBank/DDBJ whole genome shotgun (WGS) entry which is preliminary data.</text>
</comment>
<gene>
    <name evidence="1" type="ORF">F989_02436</name>
</gene>
<evidence type="ECO:0008006" key="3">
    <source>
        <dbReference type="Google" id="ProtNLM"/>
    </source>
</evidence>
<protein>
    <recommendedName>
        <fullName evidence="3">Tip attachment protein J domain-containing protein</fullName>
    </recommendedName>
</protein>
<accession>N8Q119</accession>
<name>N8Q119_9GAMM</name>
<dbReference type="RefSeq" id="WP_004674870.1">
    <property type="nucleotide sequence ID" value="NZ_KB849218.1"/>
</dbReference>
<dbReference type="HOGENOM" id="CLU_259338_0_0_6"/>
<evidence type="ECO:0000313" key="1">
    <source>
        <dbReference type="EMBL" id="ENU32456.1"/>
    </source>
</evidence>
<reference evidence="1 2" key="1">
    <citation type="submission" date="2013-02" db="EMBL/GenBank/DDBJ databases">
        <title>The Genome Sequence of Acinetobacter parvus NIPH 1103.</title>
        <authorList>
            <consortium name="The Broad Institute Genome Sequencing Platform"/>
            <consortium name="The Broad Institute Genome Sequencing Center for Infectious Disease"/>
            <person name="Cerqueira G."/>
            <person name="Feldgarden M."/>
            <person name="Courvalin P."/>
            <person name="Perichon B."/>
            <person name="Grillot-Courvalin C."/>
            <person name="Clermont D."/>
            <person name="Rocha E."/>
            <person name="Yoon E.-J."/>
            <person name="Nemec A."/>
            <person name="Walker B."/>
            <person name="Young S.K."/>
            <person name="Zeng Q."/>
            <person name="Gargeya S."/>
            <person name="Fitzgerald M."/>
            <person name="Haas B."/>
            <person name="Abouelleil A."/>
            <person name="Alvarado L."/>
            <person name="Arachchi H.M."/>
            <person name="Berlin A.M."/>
            <person name="Chapman S.B."/>
            <person name="Dewar J."/>
            <person name="Goldberg J."/>
            <person name="Griggs A."/>
            <person name="Gujja S."/>
            <person name="Hansen M."/>
            <person name="Howarth C."/>
            <person name="Imamovic A."/>
            <person name="Larimer J."/>
            <person name="McCowan C."/>
            <person name="Murphy C."/>
            <person name="Neiman D."/>
            <person name="Pearson M."/>
            <person name="Priest M."/>
            <person name="Roberts A."/>
            <person name="Saif S."/>
            <person name="Shea T."/>
            <person name="Sisk P."/>
            <person name="Sykes S."/>
            <person name="Wortman J."/>
            <person name="Nusbaum C."/>
            <person name="Birren B."/>
        </authorList>
    </citation>
    <scope>NUCLEOTIDE SEQUENCE [LARGE SCALE GENOMIC DNA]</scope>
    <source>
        <strain evidence="1 2">NIPH 1103</strain>
    </source>
</reference>
<dbReference type="PATRIC" id="fig|1217671.3.peg.2397"/>